<reference evidence="9 10" key="1">
    <citation type="journal article" date="2019" name="Anaerobe">
        <title>Detection of Robinsoniella peoriensis in multiple bone samples of a trauma patient.</title>
        <authorList>
            <person name="Schrottner P."/>
            <person name="Hartwich K."/>
            <person name="Bunk B."/>
            <person name="Schober I."/>
            <person name="Helbig S."/>
            <person name="Rudolph W.W."/>
            <person name="Gunzer F."/>
        </authorList>
    </citation>
    <scope>NUCLEOTIDE SEQUENCE [LARGE SCALE GENOMIC DNA]</scope>
    <source>
        <strain evidence="9 10">DSM 106044</strain>
    </source>
</reference>
<dbReference type="Pfam" id="PF00528">
    <property type="entry name" value="BPD_transp_1"/>
    <property type="match status" value="1"/>
</dbReference>
<feature type="transmembrane region" description="Helical" evidence="7">
    <location>
        <begin position="108"/>
        <end position="129"/>
    </location>
</feature>
<evidence type="ECO:0000256" key="7">
    <source>
        <dbReference type="RuleBase" id="RU363032"/>
    </source>
</evidence>
<feature type="transmembrane region" description="Helical" evidence="7">
    <location>
        <begin position="160"/>
        <end position="182"/>
    </location>
</feature>
<evidence type="ECO:0000256" key="1">
    <source>
        <dbReference type="ARBA" id="ARBA00004651"/>
    </source>
</evidence>
<sequence>MHKTRNKRKQLFIALGFVAPFFLLYTVFTIWPVVQGVYVSLHKWTLMGKLKFVGLDNYLKFIGDKNFWGALQNTTVFVLITAPLLVITAMVLALLANRPTRIKKGLRICYYLPSVLSVSVAAFIAKYMFAPYRGFINGFLHAIGVLGANQELQWLQDGNLVWGTITSMTVWWTVGFSMMLYLSALQDISPQVFEAAAIDGATKRQQLFSIVLPLLKSTTYLVVLLQVIACFKVFGQIYMITGGGPASSTRPLIQYIYENAFKKNNMGYASAMSYVLFLILVVLSLVQQMIQRRGERDS</sequence>
<dbReference type="AlphaFoldDB" id="A0A4U8Q8R7"/>
<dbReference type="RefSeq" id="WP_138002334.1">
    <property type="nucleotide sequence ID" value="NZ_JBHTNY010000004.1"/>
</dbReference>
<comment type="subcellular location">
    <subcellularLocation>
        <location evidence="1 7">Cell membrane</location>
        <topology evidence="1 7">Multi-pass membrane protein</topology>
    </subcellularLocation>
</comment>
<accession>A0A4U8Q8R7</accession>
<protein>
    <submittedName>
        <fullName evidence="9">Lactose transport system permease protein LacF</fullName>
    </submittedName>
</protein>
<organism evidence="9 10">
    <name type="scientific">Robinsoniella peoriensis</name>
    <dbReference type="NCBI Taxonomy" id="180332"/>
    <lineage>
        <taxon>Bacteria</taxon>
        <taxon>Bacillati</taxon>
        <taxon>Bacillota</taxon>
        <taxon>Clostridia</taxon>
        <taxon>Lachnospirales</taxon>
        <taxon>Lachnospiraceae</taxon>
        <taxon>Robinsoniella</taxon>
    </lineage>
</organism>
<evidence type="ECO:0000256" key="3">
    <source>
        <dbReference type="ARBA" id="ARBA00022475"/>
    </source>
</evidence>
<proteinExistence type="inferred from homology"/>
<evidence type="ECO:0000256" key="6">
    <source>
        <dbReference type="ARBA" id="ARBA00023136"/>
    </source>
</evidence>
<dbReference type="Gene3D" id="1.10.3720.10">
    <property type="entry name" value="MetI-like"/>
    <property type="match status" value="1"/>
</dbReference>
<feature type="domain" description="ABC transmembrane type-1" evidence="8">
    <location>
        <begin position="71"/>
        <end position="287"/>
    </location>
</feature>
<evidence type="ECO:0000313" key="9">
    <source>
        <dbReference type="EMBL" id="TLD01287.1"/>
    </source>
</evidence>
<dbReference type="PANTHER" id="PTHR30193">
    <property type="entry name" value="ABC TRANSPORTER PERMEASE PROTEIN"/>
    <property type="match status" value="1"/>
</dbReference>
<keyword evidence="4 7" id="KW-0812">Transmembrane</keyword>
<evidence type="ECO:0000313" key="10">
    <source>
        <dbReference type="Proteomes" id="UP000306509"/>
    </source>
</evidence>
<feature type="transmembrane region" description="Helical" evidence="7">
    <location>
        <begin position="266"/>
        <end position="286"/>
    </location>
</feature>
<comment type="caution">
    <text evidence="9">The sequence shown here is derived from an EMBL/GenBank/DDBJ whole genome shotgun (WGS) entry which is preliminary data.</text>
</comment>
<dbReference type="InterPro" id="IPR000515">
    <property type="entry name" value="MetI-like"/>
</dbReference>
<dbReference type="EMBL" id="QGQD01000042">
    <property type="protein sequence ID" value="TLD01287.1"/>
    <property type="molecule type" value="Genomic_DNA"/>
</dbReference>
<keyword evidence="3" id="KW-1003">Cell membrane</keyword>
<dbReference type="InterPro" id="IPR051393">
    <property type="entry name" value="ABC_transporter_permease"/>
</dbReference>
<dbReference type="GO" id="GO:0005886">
    <property type="term" value="C:plasma membrane"/>
    <property type="evidence" value="ECO:0007669"/>
    <property type="project" value="UniProtKB-SubCell"/>
</dbReference>
<dbReference type="STRING" id="180332.GCA_000797495_02032"/>
<evidence type="ECO:0000256" key="4">
    <source>
        <dbReference type="ARBA" id="ARBA00022692"/>
    </source>
</evidence>
<dbReference type="PROSITE" id="PS50928">
    <property type="entry name" value="ABC_TM1"/>
    <property type="match status" value="1"/>
</dbReference>
<evidence type="ECO:0000256" key="5">
    <source>
        <dbReference type="ARBA" id="ARBA00022989"/>
    </source>
</evidence>
<keyword evidence="10" id="KW-1185">Reference proteome</keyword>
<name>A0A4U8Q8R7_9FIRM</name>
<keyword evidence="5 7" id="KW-1133">Transmembrane helix</keyword>
<feature type="transmembrane region" description="Helical" evidence="7">
    <location>
        <begin position="76"/>
        <end position="96"/>
    </location>
</feature>
<dbReference type="InterPro" id="IPR035906">
    <property type="entry name" value="MetI-like_sf"/>
</dbReference>
<feature type="transmembrane region" description="Helical" evidence="7">
    <location>
        <begin position="12"/>
        <end position="34"/>
    </location>
</feature>
<evidence type="ECO:0000259" key="8">
    <source>
        <dbReference type="PROSITE" id="PS50928"/>
    </source>
</evidence>
<dbReference type="CDD" id="cd06261">
    <property type="entry name" value="TM_PBP2"/>
    <property type="match status" value="1"/>
</dbReference>
<dbReference type="Proteomes" id="UP000306509">
    <property type="component" value="Unassembled WGS sequence"/>
</dbReference>
<gene>
    <name evidence="9" type="primary">lacF_14</name>
    <name evidence="9" type="ORF">DSM106044_01840</name>
</gene>
<keyword evidence="6 7" id="KW-0472">Membrane</keyword>
<keyword evidence="2 7" id="KW-0813">Transport</keyword>
<evidence type="ECO:0000256" key="2">
    <source>
        <dbReference type="ARBA" id="ARBA00022448"/>
    </source>
</evidence>
<dbReference type="PANTHER" id="PTHR30193:SF37">
    <property type="entry name" value="INNER MEMBRANE ABC TRANSPORTER PERMEASE PROTEIN YCJO"/>
    <property type="match status" value="1"/>
</dbReference>
<comment type="similarity">
    <text evidence="7">Belongs to the binding-protein-dependent transport system permease family.</text>
</comment>
<dbReference type="GO" id="GO:0055085">
    <property type="term" value="P:transmembrane transport"/>
    <property type="evidence" value="ECO:0007669"/>
    <property type="project" value="InterPro"/>
</dbReference>
<dbReference type="SUPFAM" id="SSF161098">
    <property type="entry name" value="MetI-like"/>
    <property type="match status" value="1"/>
</dbReference>